<dbReference type="PROSITE" id="PS50995">
    <property type="entry name" value="HTH_MARR_2"/>
    <property type="match status" value="1"/>
</dbReference>
<sequence length="157" mass="17542">MAERAGRSRLTREQLRIWRGFIETSNELRGRLAARLQSESGLSDGDYQVLLALSEAEGRTLRSAELAALIGWERSRLSHHLGRMERRGLVARDAAEDPRGVDVRITPQGAEAFRAGSVPHFRAVRELFVDALTPDQLAQVAELTEALRRQWDGLAAE</sequence>
<evidence type="ECO:0000259" key="1">
    <source>
        <dbReference type="PROSITE" id="PS50995"/>
    </source>
</evidence>
<dbReference type="Gene3D" id="1.10.10.10">
    <property type="entry name" value="Winged helix-like DNA-binding domain superfamily/Winged helix DNA-binding domain"/>
    <property type="match status" value="1"/>
</dbReference>
<protein>
    <submittedName>
        <fullName evidence="2">MarR family transcriptional regulator</fullName>
    </submittedName>
</protein>
<dbReference type="PANTHER" id="PTHR33164">
    <property type="entry name" value="TRANSCRIPTIONAL REGULATOR, MARR FAMILY"/>
    <property type="match status" value="1"/>
</dbReference>
<comment type="caution">
    <text evidence="2">The sequence shown here is derived from an EMBL/GenBank/DDBJ whole genome shotgun (WGS) entry which is preliminary data.</text>
</comment>
<dbReference type="InterPro" id="IPR039422">
    <property type="entry name" value="MarR/SlyA-like"/>
</dbReference>
<dbReference type="InterPro" id="IPR036390">
    <property type="entry name" value="WH_DNA-bd_sf"/>
</dbReference>
<dbReference type="SUPFAM" id="SSF46785">
    <property type="entry name" value="Winged helix' DNA-binding domain"/>
    <property type="match status" value="1"/>
</dbReference>
<proteinExistence type="predicted"/>
<evidence type="ECO:0000313" key="2">
    <source>
        <dbReference type="EMBL" id="MDQ4212573.1"/>
    </source>
</evidence>
<dbReference type="InterPro" id="IPR036388">
    <property type="entry name" value="WH-like_DNA-bd_sf"/>
</dbReference>
<accession>A0ABU0XBT5</accession>
<organism evidence="2 3">
    <name type="scientific">Microbacterium capsulatum</name>
    <dbReference type="NCBI Taxonomy" id="3041921"/>
    <lineage>
        <taxon>Bacteria</taxon>
        <taxon>Bacillati</taxon>
        <taxon>Actinomycetota</taxon>
        <taxon>Actinomycetes</taxon>
        <taxon>Micrococcales</taxon>
        <taxon>Microbacteriaceae</taxon>
        <taxon>Microbacterium</taxon>
    </lineage>
</organism>
<keyword evidence="3" id="KW-1185">Reference proteome</keyword>
<dbReference type="Proteomes" id="UP001230289">
    <property type="component" value="Unassembled WGS sequence"/>
</dbReference>
<dbReference type="InterPro" id="IPR000835">
    <property type="entry name" value="HTH_MarR-typ"/>
</dbReference>
<dbReference type="Pfam" id="PF12802">
    <property type="entry name" value="MarR_2"/>
    <property type="match status" value="1"/>
</dbReference>
<name>A0ABU0XBT5_9MICO</name>
<evidence type="ECO:0000313" key="3">
    <source>
        <dbReference type="Proteomes" id="UP001230289"/>
    </source>
</evidence>
<reference evidence="2 3" key="1">
    <citation type="submission" date="2023-08" db="EMBL/GenBank/DDBJ databases">
        <title>Microbacterium sp. nov., isolated from a waste landfill.</title>
        <authorList>
            <person name="Wen W."/>
        </authorList>
    </citation>
    <scope>NUCLEOTIDE SEQUENCE [LARGE SCALE GENOMIC DNA]</scope>
    <source>
        <strain evidence="2 3">ASV81</strain>
    </source>
</reference>
<dbReference type="PANTHER" id="PTHR33164:SF99">
    <property type="entry name" value="MARR FAMILY REGULATORY PROTEIN"/>
    <property type="match status" value="1"/>
</dbReference>
<feature type="domain" description="HTH marR-type" evidence="1">
    <location>
        <begin position="7"/>
        <end position="152"/>
    </location>
</feature>
<dbReference type="SMART" id="SM00347">
    <property type="entry name" value="HTH_MARR"/>
    <property type="match status" value="1"/>
</dbReference>
<dbReference type="EMBL" id="JAVFCB010000001">
    <property type="protein sequence ID" value="MDQ4212573.1"/>
    <property type="molecule type" value="Genomic_DNA"/>
</dbReference>
<gene>
    <name evidence="2" type="ORF">RBR11_01420</name>
</gene>
<dbReference type="RefSeq" id="WP_308487507.1">
    <property type="nucleotide sequence ID" value="NZ_JAVFCB010000001.1"/>
</dbReference>